<dbReference type="Proteomes" id="UP000007322">
    <property type="component" value="Chromosome 2"/>
</dbReference>
<organism evidence="1 2">
    <name type="scientific">Thermothelomyces thermophilus (strain ATCC 42464 / BCRC 31852 / DSM 1799)</name>
    <name type="common">Sporotrichum thermophile</name>
    <dbReference type="NCBI Taxonomy" id="573729"/>
    <lineage>
        <taxon>Eukaryota</taxon>
        <taxon>Fungi</taxon>
        <taxon>Dikarya</taxon>
        <taxon>Ascomycota</taxon>
        <taxon>Pezizomycotina</taxon>
        <taxon>Sordariomycetes</taxon>
        <taxon>Sordariomycetidae</taxon>
        <taxon>Sordariales</taxon>
        <taxon>Chaetomiaceae</taxon>
        <taxon>Thermothelomyces</taxon>
    </lineage>
</organism>
<dbReference type="EMBL" id="CP003003">
    <property type="protein sequence ID" value="AEO56356.1"/>
    <property type="molecule type" value="Genomic_DNA"/>
</dbReference>
<sequence>MPYKEESRLLRQRPASFVSPRTLAYIDTGAAFEANGWVPVRYHPKPTALFELLQSASCLLPLPALAVGWKAVGSPVGSNLGKAHRSRLRINRPAQRNSHTGLDPPRQGTSYWSHGGVYCVKERGQEQPPLAELGKRRFTGAYERRLMDLQPVRPGGDWARGPSTLDKLRYVTEVLRAMGDQRQTMACKPIPAW</sequence>
<evidence type="ECO:0000313" key="2">
    <source>
        <dbReference type="Proteomes" id="UP000007322"/>
    </source>
</evidence>
<dbReference type="KEGG" id="mtm:MYCTH_2125321"/>
<protein>
    <submittedName>
        <fullName evidence="1">Uncharacterized protein</fullName>
    </submittedName>
</protein>
<reference evidence="1 2" key="1">
    <citation type="journal article" date="2011" name="Nat. Biotechnol.">
        <title>Comparative genomic analysis of the thermophilic biomass-degrading fungi Myceliophthora thermophila and Thielavia terrestris.</title>
        <authorList>
            <person name="Berka R.M."/>
            <person name="Grigoriev I.V."/>
            <person name="Otillar R."/>
            <person name="Salamov A."/>
            <person name="Grimwood J."/>
            <person name="Reid I."/>
            <person name="Ishmael N."/>
            <person name="John T."/>
            <person name="Darmond C."/>
            <person name="Moisan M.-C."/>
            <person name="Henrissat B."/>
            <person name="Coutinho P.M."/>
            <person name="Lombard V."/>
            <person name="Natvig D.O."/>
            <person name="Lindquist E."/>
            <person name="Schmutz J."/>
            <person name="Lucas S."/>
            <person name="Harris P."/>
            <person name="Powlowski J."/>
            <person name="Bellemare A."/>
            <person name="Taylor D."/>
            <person name="Butler G."/>
            <person name="de Vries R.P."/>
            <person name="Allijn I.E."/>
            <person name="van den Brink J."/>
            <person name="Ushinsky S."/>
            <person name="Storms R."/>
            <person name="Powell A.J."/>
            <person name="Paulsen I.T."/>
            <person name="Elbourne L.D.H."/>
            <person name="Baker S.E."/>
            <person name="Magnuson J."/>
            <person name="LaBoissiere S."/>
            <person name="Clutterbuck A.J."/>
            <person name="Martinez D."/>
            <person name="Wogulis M."/>
            <person name="de Leon A.L."/>
            <person name="Rey M.W."/>
            <person name="Tsang A."/>
        </authorList>
    </citation>
    <scope>NUCLEOTIDE SEQUENCE [LARGE SCALE GENOMIC DNA]</scope>
    <source>
        <strain evidence="2">ATCC 42464 / BCRC 31852 / DSM 1799</strain>
    </source>
</reference>
<keyword evidence="2" id="KW-1185">Reference proteome</keyword>
<dbReference type="VEuPathDB" id="FungiDB:MYCTH_2125321"/>
<dbReference type="RefSeq" id="XP_003661601.1">
    <property type="nucleotide sequence ID" value="XM_003661553.1"/>
</dbReference>
<dbReference type="InParanoid" id="G2Q964"/>
<dbReference type="AlphaFoldDB" id="G2Q964"/>
<evidence type="ECO:0000313" key="1">
    <source>
        <dbReference type="EMBL" id="AEO56356.1"/>
    </source>
</evidence>
<name>G2Q964_THET4</name>
<dbReference type="HOGENOM" id="CLU_1409697_0_0_1"/>
<accession>G2Q964</accession>
<gene>
    <name evidence="1" type="ORF">MYCTH_2125321</name>
</gene>
<proteinExistence type="predicted"/>
<dbReference type="GeneID" id="11510406"/>